<dbReference type="RefSeq" id="WP_066309069.1">
    <property type="nucleotide sequence ID" value="NZ_CANLSS010000028.1"/>
</dbReference>
<dbReference type="Proteomes" id="UP000076715">
    <property type="component" value="Unassembled WGS sequence"/>
</dbReference>
<sequence length="59" mass="6583">MITFFLILAGLVSFNFILLKFSMQSVDTNKKKTKAKVQINHISNQEAEKAKNAEIPTAA</sequence>
<comment type="caution">
    <text evidence="1">The sequence shown here is derived from an EMBL/GenBank/DDBJ whole genome shotgun (WGS) entry which is preliminary data.</text>
</comment>
<accession>A0A163C4L4</accession>
<organism evidence="1 2">
    <name type="scientific">Aquimarina aggregata</name>
    <dbReference type="NCBI Taxonomy" id="1642818"/>
    <lineage>
        <taxon>Bacteria</taxon>
        <taxon>Pseudomonadati</taxon>
        <taxon>Bacteroidota</taxon>
        <taxon>Flavobacteriia</taxon>
        <taxon>Flavobacteriales</taxon>
        <taxon>Flavobacteriaceae</taxon>
        <taxon>Aquimarina</taxon>
    </lineage>
</organism>
<evidence type="ECO:0000313" key="2">
    <source>
        <dbReference type="Proteomes" id="UP000076715"/>
    </source>
</evidence>
<dbReference type="EMBL" id="LQRT01000002">
    <property type="protein sequence ID" value="KZS42052.1"/>
    <property type="molecule type" value="Genomic_DNA"/>
</dbReference>
<evidence type="ECO:0000313" key="1">
    <source>
        <dbReference type="EMBL" id="KZS42052.1"/>
    </source>
</evidence>
<reference evidence="1 2" key="1">
    <citation type="submission" date="2016-01" db="EMBL/GenBank/DDBJ databases">
        <title>The draft genome sequence of Aquimarina sp. RZW4-3-2.</title>
        <authorList>
            <person name="Wang Y."/>
        </authorList>
    </citation>
    <scope>NUCLEOTIDE SEQUENCE [LARGE SCALE GENOMIC DNA]</scope>
    <source>
        <strain evidence="1 2">RZW4-3-2</strain>
    </source>
</reference>
<dbReference type="OrthoDB" id="1165014at2"/>
<gene>
    <name evidence="1" type="ORF">AWE51_01010</name>
</gene>
<dbReference type="AlphaFoldDB" id="A0A163C4L4"/>
<name>A0A163C4L4_9FLAO</name>
<proteinExistence type="predicted"/>
<protein>
    <submittedName>
        <fullName evidence="1">Uncharacterized protein</fullName>
    </submittedName>
</protein>
<keyword evidence="2" id="KW-1185">Reference proteome</keyword>